<name>A0A6P3Y0N6_DINQU</name>
<keyword evidence="1" id="KW-1185">Reference proteome</keyword>
<evidence type="ECO:0000313" key="1">
    <source>
        <dbReference type="Proteomes" id="UP000515204"/>
    </source>
</evidence>
<dbReference type="OrthoDB" id="416786at2759"/>
<dbReference type="RefSeq" id="XP_014483867.1">
    <property type="nucleotide sequence ID" value="XM_014628381.1"/>
</dbReference>
<reference evidence="2" key="1">
    <citation type="submission" date="2025-08" db="UniProtKB">
        <authorList>
            <consortium name="RefSeq"/>
        </authorList>
    </citation>
    <scope>IDENTIFICATION</scope>
</reference>
<dbReference type="KEGG" id="dqu:106749194"/>
<evidence type="ECO:0000313" key="2">
    <source>
        <dbReference type="RefSeq" id="XP_014483867.1"/>
    </source>
</evidence>
<proteinExistence type="predicted"/>
<sequence length="169" mass="19406">MLAALWQPIVEKGLSFAVKSAQTGETIGVTVNFDFWDKPRIVVNSKLTIVHDFHAYLEEPIRDYILPKSKDQIIYSLMMSTSSELNAAENVLVMRQMEEYCLELTRREKYASIFTINTNPLTQQLSMDVYGFEPILVYQVNKYERPDDSKPFGKAPDSQLVICSLKMIN</sequence>
<accession>A0A6P3Y0N6</accession>
<dbReference type="GeneID" id="106749194"/>
<dbReference type="AlphaFoldDB" id="A0A6P3Y0N6"/>
<protein>
    <submittedName>
        <fullName evidence="2">Uncharacterized protein LOC106749194</fullName>
    </submittedName>
</protein>
<organism evidence="1 2">
    <name type="scientific">Dinoponera quadriceps</name>
    <name type="common">South American ant</name>
    <dbReference type="NCBI Taxonomy" id="609295"/>
    <lineage>
        <taxon>Eukaryota</taxon>
        <taxon>Metazoa</taxon>
        <taxon>Ecdysozoa</taxon>
        <taxon>Arthropoda</taxon>
        <taxon>Hexapoda</taxon>
        <taxon>Insecta</taxon>
        <taxon>Pterygota</taxon>
        <taxon>Neoptera</taxon>
        <taxon>Endopterygota</taxon>
        <taxon>Hymenoptera</taxon>
        <taxon>Apocrita</taxon>
        <taxon>Aculeata</taxon>
        <taxon>Formicoidea</taxon>
        <taxon>Formicidae</taxon>
        <taxon>Ponerinae</taxon>
        <taxon>Ponerini</taxon>
        <taxon>Dinoponera</taxon>
    </lineage>
</organism>
<dbReference type="Proteomes" id="UP000515204">
    <property type="component" value="Unplaced"/>
</dbReference>
<dbReference type="Gene3D" id="3.40.630.30">
    <property type="match status" value="1"/>
</dbReference>
<gene>
    <name evidence="2" type="primary">LOC106749194</name>
</gene>